<keyword evidence="2" id="KW-1003">Cell membrane</keyword>
<dbReference type="PANTHER" id="PTHR21137:SF35">
    <property type="entry name" value="ODORANT RECEPTOR 19A-RELATED"/>
    <property type="match status" value="1"/>
</dbReference>
<keyword evidence="4 10" id="KW-0812">Transmembrane</keyword>
<evidence type="ECO:0000256" key="5">
    <source>
        <dbReference type="ARBA" id="ARBA00022725"/>
    </source>
</evidence>
<evidence type="ECO:0000313" key="12">
    <source>
        <dbReference type="RefSeq" id="XP_030753115.1"/>
    </source>
</evidence>
<dbReference type="GeneID" id="115880125"/>
<keyword evidence="11" id="KW-1185">Reference proteome</keyword>
<dbReference type="OrthoDB" id="6614360at2759"/>
<keyword evidence="9" id="KW-0807">Transducer</keyword>
<evidence type="ECO:0000256" key="6">
    <source>
        <dbReference type="ARBA" id="ARBA00022989"/>
    </source>
</evidence>
<evidence type="ECO:0000256" key="4">
    <source>
        <dbReference type="ARBA" id="ARBA00022692"/>
    </source>
</evidence>
<evidence type="ECO:0000313" key="11">
    <source>
        <dbReference type="Proteomes" id="UP000504635"/>
    </source>
</evidence>
<name>A0A6J2XQJ3_SITOR</name>
<keyword evidence="6 10" id="KW-1133">Transmembrane helix</keyword>
<reference evidence="12" key="1">
    <citation type="submission" date="2025-08" db="UniProtKB">
        <authorList>
            <consortium name="RefSeq"/>
        </authorList>
    </citation>
    <scope>IDENTIFICATION</scope>
    <source>
        <tissue evidence="12">Gonads</tissue>
    </source>
</reference>
<keyword evidence="3" id="KW-0716">Sensory transduction</keyword>
<dbReference type="FunCoup" id="A0A6J2XQJ3">
    <property type="interactions" value="62"/>
</dbReference>
<proteinExistence type="predicted"/>
<dbReference type="KEGG" id="soy:115880125"/>
<evidence type="ECO:0000256" key="2">
    <source>
        <dbReference type="ARBA" id="ARBA00022475"/>
    </source>
</evidence>
<dbReference type="InParanoid" id="A0A6J2XQJ3"/>
<protein>
    <submittedName>
        <fullName evidence="12">Odorant receptor 67c-like</fullName>
    </submittedName>
</protein>
<dbReference type="GO" id="GO:0005549">
    <property type="term" value="F:odorant binding"/>
    <property type="evidence" value="ECO:0007669"/>
    <property type="project" value="InterPro"/>
</dbReference>
<evidence type="ECO:0000256" key="7">
    <source>
        <dbReference type="ARBA" id="ARBA00023136"/>
    </source>
</evidence>
<feature type="transmembrane region" description="Helical" evidence="10">
    <location>
        <begin position="27"/>
        <end position="51"/>
    </location>
</feature>
<accession>A0A6J2XQJ3</accession>
<sequence length="234" mass="27334">MPTQNFYPFDASKPHIFWIVYMMEANYCVHICYAFSLATAMVTGLLIHIIAQLKNCGAMFENVFNENEENLNGFKDAAKRKFITCVKYHQEILLYTERVFNVFSRMLIIYVTMTSFTLAVISYQIANSKTNYQDRLRYAMLLIGWLVLFFMVCYYGQKVSEESMNVAGSVYKSKWYEFDIDAKLRKNIILVIARAQKPLTLKAKYMGTISLVRFVRVLRRAYSFFTLLLAVTDN</sequence>
<dbReference type="InterPro" id="IPR004117">
    <property type="entry name" value="7tm6_olfct_rcpt"/>
</dbReference>
<evidence type="ECO:0000256" key="1">
    <source>
        <dbReference type="ARBA" id="ARBA00004651"/>
    </source>
</evidence>
<dbReference type="PANTHER" id="PTHR21137">
    <property type="entry name" value="ODORANT RECEPTOR"/>
    <property type="match status" value="1"/>
</dbReference>
<dbReference type="GO" id="GO:0004984">
    <property type="term" value="F:olfactory receptor activity"/>
    <property type="evidence" value="ECO:0007669"/>
    <property type="project" value="InterPro"/>
</dbReference>
<organism evidence="11 12">
    <name type="scientific">Sitophilus oryzae</name>
    <name type="common">Rice weevil</name>
    <name type="synonym">Curculio oryzae</name>
    <dbReference type="NCBI Taxonomy" id="7048"/>
    <lineage>
        <taxon>Eukaryota</taxon>
        <taxon>Metazoa</taxon>
        <taxon>Ecdysozoa</taxon>
        <taxon>Arthropoda</taxon>
        <taxon>Hexapoda</taxon>
        <taxon>Insecta</taxon>
        <taxon>Pterygota</taxon>
        <taxon>Neoptera</taxon>
        <taxon>Endopterygota</taxon>
        <taxon>Coleoptera</taxon>
        <taxon>Polyphaga</taxon>
        <taxon>Cucujiformia</taxon>
        <taxon>Curculionidae</taxon>
        <taxon>Dryophthorinae</taxon>
        <taxon>Sitophilus</taxon>
    </lineage>
</organism>
<evidence type="ECO:0000256" key="8">
    <source>
        <dbReference type="ARBA" id="ARBA00023170"/>
    </source>
</evidence>
<feature type="transmembrane region" description="Helical" evidence="10">
    <location>
        <begin position="138"/>
        <end position="156"/>
    </location>
</feature>
<keyword evidence="5" id="KW-0552">Olfaction</keyword>
<gene>
    <name evidence="12" type="primary">LOC115880125</name>
</gene>
<dbReference type="RefSeq" id="XP_030753115.1">
    <property type="nucleotide sequence ID" value="XM_030897255.1"/>
</dbReference>
<keyword evidence="8" id="KW-0675">Receptor</keyword>
<dbReference type="GO" id="GO:0005886">
    <property type="term" value="C:plasma membrane"/>
    <property type="evidence" value="ECO:0007669"/>
    <property type="project" value="UniProtKB-SubCell"/>
</dbReference>
<keyword evidence="7 10" id="KW-0472">Membrane</keyword>
<dbReference type="Pfam" id="PF02949">
    <property type="entry name" value="7tm_6"/>
    <property type="match status" value="1"/>
</dbReference>
<feature type="transmembrane region" description="Helical" evidence="10">
    <location>
        <begin position="107"/>
        <end position="126"/>
    </location>
</feature>
<evidence type="ECO:0000256" key="10">
    <source>
        <dbReference type="SAM" id="Phobius"/>
    </source>
</evidence>
<dbReference type="GO" id="GO:0007165">
    <property type="term" value="P:signal transduction"/>
    <property type="evidence" value="ECO:0007669"/>
    <property type="project" value="UniProtKB-KW"/>
</dbReference>
<dbReference type="Proteomes" id="UP000504635">
    <property type="component" value="Unplaced"/>
</dbReference>
<evidence type="ECO:0000256" key="3">
    <source>
        <dbReference type="ARBA" id="ARBA00022606"/>
    </source>
</evidence>
<dbReference type="AlphaFoldDB" id="A0A6J2XQJ3"/>
<comment type="subcellular location">
    <subcellularLocation>
        <location evidence="1">Cell membrane</location>
        <topology evidence="1">Multi-pass membrane protein</topology>
    </subcellularLocation>
</comment>
<evidence type="ECO:0000256" key="9">
    <source>
        <dbReference type="ARBA" id="ARBA00023224"/>
    </source>
</evidence>